<keyword evidence="1" id="KW-0472">Membrane</keyword>
<comment type="caution">
    <text evidence="2">The sequence shown here is derived from an EMBL/GenBank/DDBJ whole genome shotgun (WGS) entry which is preliminary data.</text>
</comment>
<name>A0ABQ7DVT9_BRACR</name>
<reference evidence="2 3" key="1">
    <citation type="journal article" date="2020" name="BMC Genomics">
        <title>Intraspecific diversification of the crop wild relative Brassica cretica Lam. using demographic model selection.</title>
        <authorList>
            <person name="Kioukis A."/>
            <person name="Michalopoulou V.A."/>
            <person name="Briers L."/>
            <person name="Pirintsos S."/>
            <person name="Studholme D.J."/>
            <person name="Pavlidis P."/>
            <person name="Sarris P.F."/>
        </authorList>
    </citation>
    <scope>NUCLEOTIDE SEQUENCE [LARGE SCALE GENOMIC DNA]</scope>
    <source>
        <strain evidence="3">cv. PFS-1207/04</strain>
    </source>
</reference>
<keyword evidence="3" id="KW-1185">Reference proteome</keyword>
<gene>
    <name evidence="2" type="ORF">DY000_02029006</name>
</gene>
<dbReference type="Proteomes" id="UP000266723">
    <property type="component" value="Unassembled WGS sequence"/>
</dbReference>
<sequence>MLLADGILIVIRKVSSGSGSVGENERRRRREKLGICQHCLPLPLPLSSPSQRREARATAVSLFLCLLWWSALPLALLHVLLHLPPCHRRCSAISESLEEKGSREIGSVSLEEKGSGEIGSAGEALAAHRC</sequence>
<protein>
    <submittedName>
        <fullName evidence="2">Uncharacterized protein</fullName>
    </submittedName>
</protein>
<accession>A0ABQ7DVT9</accession>
<keyword evidence="1" id="KW-0812">Transmembrane</keyword>
<proteinExistence type="predicted"/>
<feature type="transmembrane region" description="Helical" evidence="1">
    <location>
        <begin position="59"/>
        <end position="81"/>
    </location>
</feature>
<keyword evidence="1" id="KW-1133">Transmembrane helix</keyword>
<evidence type="ECO:0000256" key="1">
    <source>
        <dbReference type="SAM" id="Phobius"/>
    </source>
</evidence>
<evidence type="ECO:0000313" key="2">
    <source>
        <dbReference type="EMBL" id="KAF3582214.1"/>
    </source>
</evidence>
<evidence type="ECO:0000313" key="3">
    <source>
        <dbReference type="Proteomes" id="UP000266723"/>
    </source>
</evidence>
<organism evidence="2 3">
    <name type="scientific">Brassica cretica</name>
    <name type="common">Mustard</name>
    <dbReference type="NCBI Taxonomy" id="69181"/>
    <lineage>
        <taxon>Eukaryota</taxon>
        <taxon>Viridiplantae</taxon>
        <taxon>Streptophyta</taxon>
        <taxon>Embryophyta</taxon>
        <taxon>Tracheophyta</taxon>
        <taxon>Spermatophyta</taxon>
        <taxon>Magnoliopsida</taxon>
        <taxon>eudicotyledons</taxon>
        <taxon>Gunneridae</taxon>
        <taxon>Pentapetalae</taxon>
        <taxon>rosids</taxon>
        <taxon>malvids</taxon>
        <taxon>Brassicales</taxon>
        <taxon>Brassicaceae</taxon>
        <taxon>Brassiceae</taxon>
        <taxon>Brassica</taxon>
    </lineage>
</organism>
<dbReference type="EMBL" id="QGKV02000649">
    <property type="protein sequence ID" value="KAF3582214.1"/>
    <property type="molecule type" value="Genomic_DNA"/>
</dbReference>